<gene>
    <name evidence="1" type="ORF">CALFYP1_02901</name>
</gene>
<dbReference type="EMBL" id="CACRTI010000004">
    <property type="protein sequence ID" value="VYT13651.1"/>
    <property type="molecule type" value="Genomic_DNA"/>
</dbReference>
<proteinExistence type="predicted"/>
<dbReference type="AlphaFoldDB" id="A0A6N2UB49"/>
<sequence>MNTTSQPNPPSQAFDIHAKLKAANSHWIYLRAAQPHQNDFDYEFNTTFIDGLEFAIYERVDNYFVLVDFFKSYEEACDDAKKIIDDHPDIKKMFSVS</sequence>
<accession>A0A6N2UB49</accession>
<dbReference type="RefSeq" id="WP_156595138.1">
    <property type="nucleotide sequence ID" value="NZ_CACRTI010000004.1"/>
</dbReference>
<evidence type="ECO:0000313" key="1">
    <source>
        <dbReference type="EMBL" id="VYT13651.1"/>
    </source>
</evidence>
<protein>
    <submittedName>
        <fullName evidence="1">Uncharacterized protein</fullName>
    </submittedName>
</protein>
<organism evidence="1">
    <name type="scientific">Citrobacter amalonaticus</name>
    <dbReference type="NCBI Taxonomy" id="35703"/>
    <lineage>
        <taxon>Bacteria</taxon>
        <taxon>Pseudomonadati</taxon>
        <taxon>Pseudomonadota</taxon>
        <taxon>Gammaproteobacteria</taxon>
        <taxon>Enterobacterales</taxon>
        <taxon>Enterobacteriaceae</taxon>
        <taxon>Citrobacter</taxon>
    </lineage>
</organism>
<reference evidence="1" key="1">
    <citation type="submission" date="2019-11" db="EMBL/GenBank/DDBJ databases">
        <authorList>
            <person name="Feng L."/>
        </authorList>
    </citation>
    <scope>NUCLEOTIDE SEQUENCE</scope>
    <source>
        <strain evidence="1">CAmalonaticusLFYP1</strain>
    </source>
</reference>
<name>A0A6N2UB49_CITAM</name>